<keyword evidence="4" id="KW-1185">Reference proteome</keyword>
<evidence type="ECO:0000313" key="4">
    <source>
        <dbReference type="Proteomes" id="UP001175211"/>
    </source>
</evidence>
<accession>A0AA39U1T7</accession>
<keyword evidence="2" id="KW-0472">Membrane</keyword>
<proteinExistence type="predicted"/>
<evidence type="ECO:0000313" key="3">
    <source>
        <dbReference type="EMBL" id="KAK0469004.1"/>
    </source>
</evidence>
<organism evidence="3 4">
    <name type="scientific">Armillaria tabescens</name>
    <name type="common">Ringless honey mushroom</name>
    <name type="synonym">Agaricus tabescens</name>
    <dbReference type="NCBI Taxonomy" id="1929756"/>
    <lineage>
        <taxon>Eukaryota</taxon>
        <taxon>Fungi</taxon>
        <taxon>Dikarya</taxon>
        <taxon>Basidiomycota</taxon>
        <taxon>Agaricomycotina</taxon>
        <taxon>Agaricomycetes</taxon>
        <taxon>Agaricomycetidae</taxon>
        <taxon>Agaricales</taxon>
        <taxon>Marasmiineae</taxon>
        <taxon>Physalacriaceae</taxon>
        <taxon>Desarmillaria</taxon>
    </lineage>
</organism>
<reference evidence="3" key="1">
    <citation type="submission" date="2023-06" db="EMBL/GenBank/DDBJ databases">
        <authorList>
            <consortium name="Lawrence Berkeley National Laboratory"/>
            <person name="Ahrendt S."/>
            <person name="Sahu N."/>
            <person name="Indic B."/>
            <person name="Wong-Bajracharya J."/>
            <person name="Merenyi Z."/>
            <person name="Ke H.-M."/>
            <person name="Monk M."/>
            <person name="Kocsube S."/>
            <person name="Drula E."/>
            <person name="Lipzen A."/>
            <person name="Balint B."/>
            <person name="Henrissat B."/>
            <person name="Andreopoulos B."/>
            <person name="Martin F.M."/>
            <person name="Harder C.B."/>
            <person name="Rigling D."/>
            <person name="Ford K.L."/>
            <person name="Foster G.D."/>
            <person name="Pangilinan J."/>
            <person name="Papanicolaou A."/>
            <person name="Barry K."/>
            <person name="LaButti K."/>
            <person name="Viragh M."/>
            <person name="Koriabine M."/>
            <person name="Yan M."/>
            <person name="Riley R."/>
            <person name="Champramary S."/>
            <person name="Plett K.L."/>
            <person name="Tsai I.J."/>
            <person name="Slot J."/>
            <person name="Sipos G."/>
            <person name="Plett J."/>
            <person name="Nagy L.G."/>
            <person name="Grigoriev I.V."/>
        </authorList>
    </citation>
    <scope>NUCLEOTIDE SEQUENCE</scope>
    <source>
        <strain evidence="3">CCBAS 213</strain>
    </source>
</reference>
<comment type="caution">
    <text evidence="3">The sequence shown here is derived from an EMBL/GenBank/DDBJ whole genome shotgun (WGS) entry which is preliminary data.</text>
</comment>
<gene>
    <name evidence="3" type="ORF">EV420DRAFT_1633441</name>
</gene>
<feature type="transmembrane region" description="Helical" evidence="2">
    <location>
        <begin position="63"/>
        <end position="83"/>
    </location>
</feature>
<evidence type="ECO:0000256" key="1">
    <source>
        <dbReference type="SAM" id="MobiDB-lite"/>
    </source>
</evidence>
<keyword evidence="2" id="KW-1133">Transmembrane helix</keyword>
<feature type="compositionally biased region" description="Low complexity" evidence="1">
    <location>
        <begin position="131"/>
        <end position="143"/>
    </location>
</feature>
<name>A0AA39U1T7_ARMTA</name>
<dbReference type="Proteomes" id="UP001175211">
    <property type="component" value="Unassembled WGS sequence"/>
</dbReference>
<feature type="transmembrane region" description="Helical" evidence="2">
    <location>
        <begin position="24"/>
        <end position="43"/>
    </location>
</feature>
<dbReference type="GeneID" id="85359730"/>
<protein>
    <submittedName>
        <fullName evidence="3">Uncharacterized protein</fullName>
    </submittedName>
</protein>
<keyword evidence="2" id="KW-0812">Transmembrane</keyword>
<sequence length="206" mass="22165">MLNTNISLISNYIKPHRAEAIARIRTNTFILVLLAVATHLLPVPSLFRAFRAVSSSSDGYDGIYGYLCLLEVALSSVLVYNILQSVYAIKYPRPIPSPPASSAKAKRKTIQASPTPARRLSELVTPKKTSDPSFVPSSSVPHPTASPLRYTLPGSSTSTFASTGSLPPTPSPVVSAYRGKQLTSSMGRPVDGAFISRLKSENEDDM</sequence>
<evidence type="ECO:0000256" key="2">
    <source>
        <dbReference type="SAM" id="Phobius"/>
    </source>
</evidence>
<feature type="region of interest" description="Disordered" evidence="1">
    <location>
        <begin position="98"/>
        <end position="173"/>
    </location>
</feature>
<feature type="compositionally biased region" description="Low complexity" evidence="1">
    <location>
        <begin position="154"/>
        <end position="165"/>
    </location>
</feature>
<dbReference type="AlphaFoldDB" id="A0AA39U1T7"/>
<dbReference type="RefSeq" id="XP_060338797.1">
    <property type="nucleotide sequence ID" value="XM_060476182.1"/>
</dbReference>
<dbReference type="EMBL" id="JAUEPS010000001">
    <property type="protein sequence ID" value="KAK0469004.1"/>
    <property type="molecule type" value="Genomic_DNA"/>
</dbReference>